<dbReference type="OrthoDB" id="165131at2"/>
<dbReference type="InterPro" id="IPR039422">
    <property type="entry name" value="MarR/SlyA-like"/>
</dbReference>
<name>G7WAZ7_DESOD</name>
<evidence type="ECO:0000313" key="3">
    <source>
        <dbReference type="Proteomes" id="UP000006346"/>
    </source>
</evidence>
<dbReference type="STRING" id="768706.Desor_1867"/>
<keyword evidence="3" id="KW-1185">Reference proteome</keyword>
<dbReference type="Pfam" id="PF01047">
    <property type="entry name" value="MarR"/>
    <property type="match status" value="1"/>
</dbReference>
<dbReference type="SMART" id="SM00347">
    <property type="entry name" value="HTH_MARR"/>
    <property type="match status" value="1"/>
</dbReference>
<dbReference type="Gene3D" id="1.10.10.10">
    <property type="entry name" value="Winged helix-like DNA-binding domain superfamily/Winged helix DNA-binding domain"/>
    <property type="match status" value="1"/>
</dbReference>
<dbReference type="PANTHER" id="PTHR33164">
    <property type="entry name" value="TRANSCRIPTIONAL REGULATOR, MARR FAMILY"/>
    <property type="match status" value="1"/>
</dbReference>
<dbReference type="PROSITE" id="PS50995">
    <property type="entry name" value="HTH_MARR_2"/>
    <property type="match status" value="1"/>
</dbReference>
<dbReference type="PATRIC" id="fig|768706.3.peg.1879"/>
<evidence type="ECO:0000313" key="2">
    <source>
        <dbReference type="EMBL" id="AET67498.1"/>
    </source>
</evidence>
<dbReference type="KEGG" id="dor:Desor_1867"/>
<reference evidence="3" key="1">
    <citation type="submission" date="2011-11" db="EMBL/GenBank/DDBJ databases">
        <title>Complete sequence of Desulfosporosinus orientis DSM 765.</title>
        <authorList>
            <person name="Lucas S."/>
            <person name="Han J."/>
            <person name="Lapidus A."/>
            <person name="Cheng J.-F."/>
            <person name="Goodwin L."/>
            <person name="Pitluck S."/>
            <person name="Peters L."/>
            <person name="Ovchinnikova G."/>
            <person name="Teshima H."/>
            <person name="Detter J.C."/>
            <person name="Han C."/>
            <person name="Tapia R."/>
            <person name="Land M."/>
            <person name="Hauser L."/>
            <person name="Kyrpides N."/>
            <person name="Ivanova N."/>
            <person name="Pagani I."/>
            <person name="Pester M."/>
            <person name="Spring S."/>
            <person name="Ollivier B."/>
            <person name="Rattei T."/>
            <person name="Klenk H.-P."/>
            <person name="Wagner M."/>
            <person name="Loy A."/>
            <person name="Woyke T."/>
        </authorList>
    </citation>
    <scope>NUCLEOTIDE SEQUENCE [LARGE SCALE GENOMIC DNA]</scope>
    <source>
        <strain evidence="3">ATCC 19365 / DSM 765 / NCIMB 8382 / VKM B-1628</strain>
    </source>
</reference>
<dbReference type="InterPro" id="IPR000835">
    <property type="entry name" value="HTH_MarR-typ"/>
</dbReference>
<dbReference type="InterPro" id="IPR036390">
    <property type="entry name" value="WH_DNA-bd_sf"/>
</dbReference>
<dbReference type="AlphaFoldDB" id="G7WAZ7"/>
<dbReference type="eggNOG" id="COG1846">
    <property type="taxonomic scope" value="Bacteria"/>
</dbReference>
<dbReference type="InterPro" id="IPR036388">
    <property type="entry name" value="WH-like_DNA-bd_sf"/>
</dbReference>
<evidence type="ECO:0000259" key="1">
    <source>
        <dbReference type="PROSITE" id="PS50995"/>
    </source>
</evidence>
<sequence length="142" mass="15815">MSETPCNCMKLRRASLAITKLYDQYLQPAGLTVSQYSIMQSIRRSAPVSVSELAAKTQLDRTTMVRNLHPLEKQGIVLDVSKPGTRNRQLTLSKYGEDKLKSAELLWLQAQENVKTALGESDLATLAQLLLKVESLHVSESE</sequence>
<proteinExistence type="predicted"/>
<reference evidence="2 3" key="2">
    <citation type="journal article" date="2012" name="J. Bacteriol.">
        <title>Complete genome sequences of Desulfosporosinus orientis DSM765T, Desulfosporosinus youngiae DSM17734T, Desulfosporosinus meridiei DSM13257T, and Desulfosporosinus acidiphilus DSM22704T.</title>
        <authorList>
            <person name="Pester M."/>
            <person name="Brambilla E."/>
            <person name="Alazard D."/>
            <person name="Rattei T."/>
            <person name="Weinmaier T."/>
            <person name="Han J."/>
            <person name="Lucas S."/>
            <person name="Lapidus A."/>
            <person name="Cheng J.F."/>
            <person name="Goodwin L."/>
            <person name="Pitluck S."/>
            <person name="Peters L."/>
            <person name="Ovchinnikova G."/>
            <person name="Teshima H."/>
            <person name="Detter J.C."/>
            <person name="Han C.S."/>
            <person name="Tapia R."/>
            <person name="Land M.L."/>
            <person name="Hauser L."/>
            <person name="Kyrpides N.C."/>
            <person name="Ivanova N.N."/>
            <person name="Pagani I."/>
            <person name="Huntmann M."/>
            <person name="Wei C.L."/>
            <person name="Davenport K.W."/>
            <person name="Daligault H."/>
            <person name="Chain P.S."/>
            <person name="Chen A."/>
            <person name="Mavromatis K."/>
            <person name="Markowitz V."/>
            <person name="Szeto E."/>
            <person name="Mikhailova N."/>
            <person name="Pati A."/>
            <person name="Wagner M."/>
            <person name="Woyke T."/>
            <person name="Ollivier B."/>
            <person name="Klenk H.P."/>
            <person name="Spring S."/>
            <person name="Loy A."/>
        </authorList>
    </citation>
    <scope>NUCLEOTIDE SEQUENCE [LARGE SCALE GENOMIC DNA]</scope>
    <source>
        <strain evidence="3">ATCC 19365 / DSM 765 / NCIMB 8382 / VKM B-1628</strain>
    </source>
</reference>
<dbReference type="PANTHER" id="PTHR33164:SF105">
    <property type="entry name" value="TRANSCRIPTIONAL REPRESSOR PROTEIN-RELATED"/>
    <property type="match status" value="1"/>
</dbReference>
<dbReference type="Proteomes" id="UP000006346">
    <property type="component" value="Chromosome"/>
</dbReference>
<dbReference type="GO" id="GO:0003700">
    <property type="term" value="F:DNA-binding transcription factor activity"/>
    <property type="evidence" value="ECO:0007669"/>
    <property type="project" value="InterPro"/>
</dbReference>
<dbReference type="GO" id="GO:0006950">
    <property type="term" value="P:response to stress"/>
    <property type="evidence" value="ECO:0007669"/>
    <property type="project" value="TreeGrafter"/>
</dbReference>
<dbReference type="SUPFAM" id="SSF46785">
    <property type="entry name" value="Winged helix' DNA-binding domain"/>
    <property type="match status" value="1"/>
</dbReference>
<dbReference type="EMBL" id="CP003108">
    <property type="protein sequence ID" value="AET67498.1"/>
    <property type="molecule type" value="Genomic_DNA"/>
</dbReference>
<accession>G7WAZ7</accession>
<gene>
    <name evidence="2" type="ordered locus">Desor_1867</name>
</gene>
<organism evidence="2 3">
    <name type="scientific">Desulfosporosinus orientis (strain ATCC 19365 / DSM 765 / NCIMB 8382 / VKM B-1628 / Singapore I)</name>
    <name type="common">Desulfotomaculum orientis</name>
    <dbReference type="NCBI Taxonomy" id="768706"/>
    <lineage>
        <taxon>Bacteria</taxon>
        <taxon>Bacillati</taxon>
        <taxon>Bacillota</taxon>
        <taxon>Clostridia</taxon>
        <taxon>Eubacteriales</taxon>
        <taxon>Desulfitobacteriaceae</taxon>
        <taxon>Desulfosporosinus</taxon>
    </lineage>
</organism>
<dbReference type="HOGENOM" id="CLU_083287_35_3_9"/>
<dbReference type="RefSeq" id="WP_014184313.1">
    <property type="nucleotide sequence ID" value="NC_016584.1"/>
</dbReference>
<protein>
    <submittedName>
        <fullName evidence="2">Transcriptional regulator</fullName>
    </submittedName>
</protein>
<feature type="domain" description="HTH marR-type" evidence="1">
    <location>
        <begin position="4"/>
        <end position="135"/>
    </location>
</feature>